<dbReference type="Proteomes" id="UP000676565">
    <property type="component" value="Unassembled WGS sequence"/>
</dbReference>
<feature type="transmembrane region" description="Helical" evidence="1">
    <location>
        <begin position="20"/>
        <end position="40"/>
    </location>
</feature>
<name>A0ABS5C0M1_9BACT</name>
<organism evidence="2 3">
    <name type="scientific">Gemmata palustris</name>
    <dbReference type="NCBI Taxonomy" id="2822762"/>
    <lineage>
        <taxon>Bacteria</taxon>
        <taxon>Pseudomonadati</taxon>
        <taxon>Planctomycetota</taxon>
        <taxon>Planctomycetia</taxon>
        <taxon>Gemmatales</taxon>
        <taxon>Gemmataceae</taxon>
        <taxon>Gemmata</taxon>
    </lineage>
</organism>
<reference evidence="2 3" key="1">
    <citation type="submission" date="2021-04" db="EMBL/GenBank/DDBJ databases">
        <authorList>
            <person name="Ivanova A."/>
        </authorList>
    </citation>
    <scope>NUCLEOTIDE SEQUENCE [LARGE SCALE GENOMIC DNA]</scope>
    <source>
        <strain evidence="2 3">G18</strain>
    </source>
</reference>
<proteinExistence type="predicted"/>
<dbReference type="EMBL" id="JAGKQQ010000001">
    <property type="protein sequence ID" value="MBP3959534.1"/>
    <property type="molecule type" value="Genomic_DNA"/>
</dbReference>
<sequence>MSALSAGLNGYANAQHSPVAWPGWLMGLAVPVIVLTLAKVAGEKWRAGQRRVGGLAGASGAALLFLSVWHCANSIALLTGSPLALAMPMAVAIDCGLVACEIALITETRG</sequence>
<feature type="transmembrane region" description="Helical" evidence="1">
    <location>
        <begin position="83"/>
        <end position="105"/>
    </location>
</feature>
<evidence type="ECO:0000256" key="1">
    <source>
        <dbReference type="SAM" id="Phobius"/>
    </source>
</evidence>
<comment type="caution">
    <text evidence="2">The sequence shown here is derived from an EMBL/GenBank/DDBJ whole genome shotgun (WGS) entry which is preliminary data.</text>
</comment>
<keyword evidence="1" id="KW-0472">Membrane</keyword>
<dbReference type="RefSeq" id="WP_210660217.1">
    <property type="nucleotide sequence ID" value="NZ_JAGKQQ010000001.1"/>
</dbReference>
<keyword evidence="3" id="KW-1185">Reference proteome</keyword>
<keyword evidence="1" id="KW-0812">Transmembrane</keyword>
<protein>
    <submittedName>
        <fullName evidence="2">Uncharacterized protein</fullName>
    </submittedName>
</protein>
<evidence type="ECO:0000313" key="3">
    <source>
        <dbReference type="Proteomes" id="UP000676565"/>
    </source>
</evidence>
<keyword evidence="1" id="KW-1133">Transmembrane helix</keyword>
<evidence type="ECO:0000313" key="2">
    <source>
        <dbReference type="EMBL" id="MBP3959534.1"/>
    </source>
</evidence>
<accession>A0ABS5C0M1</accession>
<gene>
    <name evidence="2" type="ORF">J8F10_30180</name>
</gene>
<feature type="transmembrane region" description="Helical" evidence="1">
    <location>
        <begin position="52"/>
        <end position="77"/>
    </location>
</feature>